<name>A0A371BG09_9SPHN</name>
<dbReference type="EMBL" id="QRGP01000001">
    <property type="protein sequence ID" value="RDV06437.1"/>
    <property type="molecule type" value="Genomic_DNA"/>
</dbReference>
<evidence type="ECO:0000259" key="1">
    <source>
        <dbReference type="Pfam" id="PF09356"/>
    </source>
</evidence>
<proteinExistence type="predicted"/>
<organism evidence="2 3">
    <name type="scientific">Sphingorhabdus pulchriflava</name>
    <dbReference type="NCBI Taxonomy" id="2292257"/>
    <lineage>
        <taxon>Bacteria</taxon>
        <taxon>Pseudomonadati</taxon>
        <taxon>Pseudomonadota</taxon>
        <taxon>Alphaproteobacteria</taxon>
        <taxon>Sphingomonadales</taxon>
        <taxon>Sphingomonadaceae</taxon>
        <taxon>Sphingorhabdus</taxon>
    </lineage>
</organism>
<evidence type="ECO:0000313" key="3">
    <source>
        <dbReference type="Proteomes" id="UP000263833"/>
    </source>
</evidence>
<accession>A0A371BG09</accession>
<dbReference type="Proteomes" id="UP000263833">
    <property type="component" value="Unassembled WGS sequence"/>
</dbReference>
<dbReference type="Pfam" id="PF09356">
    <property type="entry name" value="Phage_BR0599"/>
    <property type="match status" value="1"/>
</dbReference>
<dbReference type="RefSeq" id="WP_115547990.1">
    <property type="nucleotide sequence ID" value="NZ_QRGP01000001.1"/>
</dbReference>
<gene>
    <name evidence="2" type="ORF">DXH95_03145</name>
</gene>
<dbReference type="NCBIfam" id="TIGR02218">
    <property type="entry name" value="phg_TIGR02218"/>
    <property type="match status" value="1"/>
</dbReference>
<protein>
    <submittedName>
        <fullName evidence="2">DUF2163 domain-containing protein</fullName>
    </submittedName>
</protein>
<dbReference type="AlphaFoldDB" id="A0A371BG09"/>
<evidence type="ECO:0000313" key="2">
    <source>
        <dbReference type="EMBL" id="RDV06437.1"/>
    </source>
</evidence>
<dbReference type="InterPro" id="IPR011928">
    <property type="entry name" value="Phage_phiJL001_Gp84"/>
</dbReference>
<comment type="caution">
    <text evidence="2">The sequence shown here is derived from an EMBL/GenBank/DDBJ whole genome shotgun (WGS) entry which is preliminary data.</text>
</comment>
<sequence length="287" mass="30411">MTRVIPAPLLAHLQGSPAFAGECLILEARDGTRVGFTTLDEPFDLDLELGDGVESCAGGIEIGSLTLSVGLTASFAEVSGPLGPVLTREAVEGGRWAGARAWLVRVSPGIAGYAPLLYGKVAEYRTEGPRFFLEIRNQAALLQQVLGRVISPYCSADLGDSRCTFSNTAVAATVTAVTDAMRFSLSFSGTYANDYFNYGTVEFTSGDLLGTLPVELFDWVSGGAGVGSLVLLEPLVEAPQIGDTLNLKRGCPKTRDACRDLFSNVLNFRGEPEVPGSNQVLKAQIPE</sequence>
<dbReference type="OrthoDB" id="1633386at2"/>
<dbReference type="InterPro" id="IPR018964">
    <property type="entry name" value="Phage_phiJL001_Gp84_C"/>
</dbReference>
<reference evidence="3" key="1">
    <citation type="submission" date="2018-08" db="EMBL/GenBank/DDBJ databases">
        <authorList>
            <person name="Kim S.-J."/>
            <person name="Jung G.-Y."/>
        </authorList>
    </citation>
    <scope>NUCLEOTIDE SEQUENCE [LARGE SCALE GENOMIC DNA]</scope>
    <source>
        <strain evidence="3">GY_G</strain>
    </source>
</reference>
<keyword evidence="3" id="KW-1185">Reference proteome</keyword>
<dbReference type="Pfam" id="PF09931">
    <property type="entry name" value="Phage_phiJL001_Gp84_N"/>
    <property type="match status" value="1"/>
</dbReference>
<feature type="domain" description="Bacteriophage phiJL001 Gp84 C-terminal" evidence="1">
    <location>
        <begin position="195"/>
        <end position="277"/>
    </location>
</feature>